<evidence type="ECO:0000256" key="1">
    <source>
        <dbReference type="ARBA" id="ARBA00023125"/>
    </source>
</evidence>
<comment type="caution">
    <text evidence="6">The sequence shown here is derived from an EMBL/GenBank/DDBJ whole genome shotgun (WGS) entry which is preliminary data.</text>
</comment>
<evidence type="ECO:0000256" key="2">
    <source>
        <dbReference type="ARBA" id="ARBA00023242"/>
    </source>
</evidence>
<accession>A0AAD5RY23</accession>
<sequence length="272" mass="30852">MPDDGAIAKALHEVGSGTSIRSAARQFKIPYSTLRGRVAGIQGRQSSHESQMFLTNGQESTLKSWIYDLNKENVSPSHSMVRKLACDLRYDGAIPEGSSGPGHNWVTRFIKRFPELKTRQAHGAASATIVNTTSEVRNAHVTKFSDPPHNIILSTPQNVKQFDALLHTDVWGPHRQRLWRRKLLKGYEQMHGRRIRAEQEMEALRKEIQQKKATRKIDAMEVTASQESIQEDAPGGVVEEVVPQPRREARREAIQVSRERRSARLARKPRRN</sequence>
<keyword evidence="1 6" id="KW-0238">DNA-binding</keyword>
<dbReference type="Pfam" id="PF05225">
    <property type="entry name" value="HTH_psq"/>
    <property type="match status" value="1"/>
</dbReference>
<reference evidence="6" key="1">
    <citation type="submission" date="2022-07" db="EMBL/GenBank/DDBJ databases">
        <title>Draft genome sequence of Zalerion maritima ATCC 34329, a (micro)plastics degrading marine fungus.</title>
        <authorList>
            <person name="Paco A."/>
            <person name="Goncalves M.F.M."/>
            <person name="Rocha-Santos T.A.P."/>
            <person name="Alves A."/>
        </authorList>
    </citation>
    <scope>NUCLEOTIDE SEQUENCE</scope>
    <source>
        <strain evidence="6">ATCC 34329</strain>
    </source>
</reference>
<organism evidence="6 7">
    <name type="scientific">Zalerion maritima</name>
    <dbReference type="NCBI Taxonomy" id="339359"/>
    <lineage>
        <taxon>Eukaryota</taxon>
        <taxon>Fungi</taxon>
        <taxon>Dikarya</taxon>
        <taxon>Ascomycota</taxon>
        <taxon>Pezizomycotina</taxon>
        <taxon>Sordariomycetes</taxon>
        <taxon>Lulworthiomycetidae</taxon>
        <taxon>Lulworthiales</taxon>
        <taxon>Lulworthiaceae</taxon>
        <taxon>Zalerion</taxon>
    </lineage>
</organism>
<dbReference type="Pfam" id="PF03221">
    <property type="entry name" value="HTH_Tnp_Tc5"/>
    <property type="match status" value="1"/>
</dbReference>
<name>A0AAD5RY23_9PEZI</name>
<keyword evidence="7" id="KW-1185">Reference proteome</keyword>
<dbReference type="SMART" id="SM00674">
    <property type="entry name" value="CENPB"/>
    <property type="match status" value="1"/>
</dbReference>
<dbReference type="EMBL" id="JAKWBI020000009">
    <property type="protein sequence ID" value="KAJ2906776.1"/>
    <property type="molecule type" value="Genomic_DNA"/>
</dbReference>
<dbReference type="GO" id="GO:0003677">
    <property type="term" value="F:DNA binding"/>
    <property type="evidence" value="ECO:0007669"/>
    <property type="project" value="UniProtKB-KW"/>
</dbReference>
<keyword evidence="3" id="KW-0175">Coiled coil</keyword>
<dbReference type="SUPFAM" id="SSF46689">
    <property type="entry name" value="Homeodomain-like"/>
    <property type="match status" value="1"/>
</dbReference>
<feature type="domain" description="HTH CENPB-type" evidence="5">
    <location>
        <begin position="46"/>
        <end position="119"/>
    </location>
</feature>
<evidence type="ECO:0000313" key="6">
    <source>
        <dbReference type="EMBL" id="KAJ2906776.1"/>
    </source>
</evidence>
<dbReference type="InterPro" id="IPR009057">
    <property type="entry name" value="Homeodomain-like_sf"/>
</dbReference>
<protein>
    <submittedName>
        <fullName evidence="6">Tc5 transposase DNA-binding domain-containing protein</fullName>
    </submittedName>
</protein>
<feature type="compositionally biased region" description="Basic residues" evidence="4">
    <location>
        <begin position="263"/>
        <end position="272"/>
    </location>
</feature>
<dbReference type="Gene3D" id="1.10.10.60">
    <property type="entry name" value="Homeodomain-like"/>
    <property type="match status" value="1"/>
</dbReference>
<dbReference type="AlphaFoldDB" id="A0AAD5RY23"/>
<evidence type="ECO:0000259" key="5">
    <source>
        <dbReference type="PROSITE" id="PS51253"/>
    </source>
</evidence>
<evidence type="ECO:0000313" key="7">
    <source>
        <dbReference type="Proteomes" id="UP001201980"/>
    </source>
</evidence>
<feature type="region of interest" description="Disordered" evidence="4">
    <location>
        <begin position="224"/>
        <end position="272"/>
    </location>
</feature>
<dbReference type="Proteomes" id="UP001201980">
    <property type="component" value="Unassembled WGS sequence"/>
</dbReference>
<feature type="coiled-coil region" evidence="3">
    <location>
        <begin position="187"/>
        <end position="214"/>
    </location>
</feature>
<feature type="compositionally biased region" description="Basic and acidic residues" evidence="4">
    <location>
        <begin position="245"/>
        <end position="262"/>
    </location>
</feature>
<gene>
    <name evidence="6" type="ORF">MKZ38_010767</name>
</gene>
<dbReference type="InterPro" id="IPR006600">
    <property type="entry name" value="HTH_CenpB_DNA-bd_dom"/>
</dbReference>
<keyword evidence="2" id="KW-0539">Nucleus</keyword>
<evidence type="ECO:0000256" key="3">
    <source>
        <dbReference type="SAM" id="Coils"/>
    </source>
</evidence>
<dbReference type="InterPro" id="IPR007889">
    <property type="entry name" value="HTH_Psq"/>
</dbReference>
<feature type="compositionally biased region" description="Low complexity" evidence="4">
    <location>
        <begin position="233"/>
        <end position="244"/>
    </location>
</feature>
<proteinExistence type="predicted"/>
<dbReference type="PROSITE" id="PS51253">
    <property type="entry name" value="HTH_CENPB"/>
    <property type="match status" value="1"/>
</dbReference>
<evidence type="ECO:0000256" key="4">
    <source>
        <dbReference type="SAM" id="MobiDB-lite"/>
    </source>
</evidence>